<protein>
    <submittedName>
        <fullName evidence="1">Uncharacterized protein</fullName>
    </submittedName>
</protein>
<evidence type="ECO:0000313" key="1">
    <source>
        <dbReference type="EMBL" id="JAE17779.1"/>
    </source>
</evidence>
<sequence length="29" mass="3430">MLWSVNQLQIQPAILLECINKLKQTNQFD</sequence>
<organism evidence="1">
    <name type="scientific">Arundo donax</name>
    <name type="common">Giant reed</name>
    <name type="synonym">Donax arundinaceus</name>
    <dbReference type="NCBI Taxonomy" id="35708"/>
    <lineage>
        <taxon>Eukaryota</taxon>
        <taxon>Viridiplantae</taxon>
        <taxon>Streptophyta</taxon>
        <taxon>Embryophyta</taxon>
        <taxon>Tracheophyta</taxon>
        <taxon>Spermatophyta</taxon>
        <taxon>Magnoliopsida</taxon>
        <taxon>Liliopsida</taxon>
        <taxon>Poales</taxon>
        <taxon>Poaceae</taxon>
        <taxon>PACMAD clade</taxon>
        <taxon>Arundinoideae</taxon>
        <taxon>Arundineae</taxon>
        <taxon>Arundo</taxon>
    </lineage>
</organism>
<name>A0A0A9G2T3_ARUDO</name>
<accession>A0A0A9G2T3</accession>
<dbReference type="AlphaFoldDB" id="A0A0A9G2T3"/>
<reference evidence="1" key="2">
    <citation type="journal article" date="2015" name="Data Brief">
        <title>Shoot transcriptome of the giant reed, Arundo donax.</title>
        <authorList>
            <person name="Barrero R.A."/>
            <person name="Guerrero F.D."/>
            <person name="Moolhuijzen P."/>
            <person name="Goolsby J.A."/>
            <person name="Tidwell J."/>
            <person name="Bellgard S.E."/>
            <person name="Bellgard M.I."/>
        </authorList>
    </citation>
    <scope>NUCLEOTIDE SEQUENCE</scope>
    <source>
        <tissue evidence="1">Shoot tissue taken approximately 20 cm above the soil surface</tissue>
    </source>
</reference>
<proteinExistence type="predicted"/>
<dbReference type="EMBL" id="GBRH01180117">
    <property type="protein sequence ID" value="JAE17779.1"/>
    <property type="molecule type" value="Transcribed_RNA"/>
</dbReference>
<reference evidence="1" key="1">
    <citation type="submission" date="2014-09" db="EMBL/GenBank/DDBJ databases">
        <authorList>
            <person name="Magalhaes I.L.F."/>
            <person name="Oliveira U."/>
            <person name="Santos F.R."/>
            <person name="Vidigal T.H.D.A."/>
            <person name="Brescovit A.D."/>
            <person name="Santos A.J."/>
        </authorList>
    </citation>
    <scope>NUCLEOTIDE SEQUENCE</scope>
    <source>
        <tissue evidence="1">Shoot tissue taken approximately 20 cm above the soil surface</tissue>
    </source>
</reference>